<organism evidence="6 7">
    <name type="scientific">Marinospirillum alkalitolerans</name>
    <dbReference type="NCBI Taxonomy" id="3123374"/>
    <lineage>
        <taxon>Bacteria</taxon>
        <taxon>Pseudomonadati</taxon>
        <taxon>Pseudomonadota</taxon>
        <taxon>Gammaproteobacteria</taxon>
        <taxon>Oceanospirillales</taxon>
        <taxon>Oceanospirillaceae</taxon>
        <taxon>Marinospirillum</taxon>
    </lineage>
</organism>
<sequence length="336" mass="36919">MEKFLVVGPSWVGDMVMAQTLFKLLQQRFPGSQIDVLAPAWSHPILARMPEVTQAITLPLGHGQLGLRSRWQLGRQLKSEAYTQAIVLPRSWKSALVPFAAGIPKRRGFHGEQRFFLLNQRRPLDKKQLDQTVKRFAALGLDSNEAVMTTPLPAPALRVDPVQQQRLQQEFGLDQQLPAIAMMPGAEYGPAKQWPLSSFQKLAEELVATGYQVWVLGGPKDRAAGEVIAQSQHPSIVNLCGRTQLADVVDLLALTEQVVTNDSGLMHVAAAVGTRVHAIYGSSSAAFTPPLTENKVIHSLNLDCSPCFKRECPLGHTRCLKDLHLGVKELTHAGRA</sequence>
<name>A0ABW8PYN5_9GAMM</name>
<evidence type="ECO:0000313" key="7">
    <source>
        <dbReference type="Proteomes" id="UP001621714"/>
    </source>
</evidence>
<reference evidence="6 7" key="1">
    <citation type="submission" date="2024-02" db="EMBL/GenBank/DDBJ databases">
        <title>Marinospirillum sp. MEB 164 isolated from Lonar lake sediment.</title>
        <authorList>
            <person name="Joshi A."/>
            <person name="Thite S."/>
        </authorList>
    </citation>
    <scope>NUCLEOTIDE SEQUENCE [LARGE SCALE GENOMIC DNA]</scope>
    <source>
        <strain evidence="6 7">MEB164</strain>
    </source>
</reference>
<evidence type="ECO:0000256" key="1">
    <source>
        <dbReference type="ARBA" id="ARBA00022676"/>
    </source>
</evidence>
<dbReference type="RefSeq" id="WP_405340137.1">
    <property type="nucleotide sequence ID" value="NZ_JBANFI010000005.1"/>
</dbReference>
<keyword evidence="2" id="KW-0808">Transferase</keyword>
<dbReference type="InterPro" id="IPR002201">
    <property type="entry name" value="Glyco_trans_9"/>
</dbReference>
<dbReference type="SUPFAM" id="SSF53756">
    <property type="entry name" value="UDP-Glycosyltransferase/glycogen phosphorylase"/>
    <property type="match status" value="1"/>
</dbReference>
<evidence type="ECO:0000256" key="4">
    <source>
        <dbReference type="ARBA" id="ARBA00044042"/>
    </source>
</evidence>
<accession>A0ABW8PYN5</accession>
<evidence type="ECO:0000256" key="2">
    <source>
        <dbReference type="ARBA" id="ARBA00022679"/>
    </source>
</evidence>
<dbReference type="EC" id="2.4.99.24" evidence="4"/>
<gene>
    <name evidence="6" type="primary">waaF</name>
    <name evidence="6" type="ORF">V6U78_10175</name>
</gene>
<protein>
    <recommendedName>
        <fullName evidence="4">lipopolysaccharide heptosyltransferase II</fullName>
        <ecNumber evidence="4">2.4.99.24</ecNumber>
    </recommendedName>
</protein>
<dbReference type="EMBL" id="JBANFI010000005">
    <property type="protein sequence ID" value="MFK7161402.1"/>
    <property type="molecule type" value="Genomic_DNA"/>
</dbReference>
<comment type="similarity">
    <text evidence="3">Belongs to the glycosyltransferase 9 family.</text>
</comment>
<dbReference type="Gene3D" id="3.40.50.2000">
    <property type="entry name" value="Glycogen Phosphorylase B"/>
    <property type="match status" value="2"/>
</dbReference>
<dbReference type="CDD" id="cd03789">
    <property type="entry name" value="GT9_LPS_heptosyltransferase"/>
    <property type="match status" value="1"/>
</dbReference>
<evidence type="ECO:0000256" key="3">
    <source>
        <dbReference type="ARBA" id="ARBA00043995"/>
    </source>
</evidence>
<keyword evidence="1" id="KW-0328">Glycosyltransferase</keyword>
<comment type="catalytic activity">
    <reaction evidence="5">
        <text>an L-alpha-D-Hep-(1-&gt;5)-[alpha-Kdo-(2-&gt;4)]-alpha-Kdo-(2-&gt;6)-lipid A + ADP-L-glycero-beta-D-manno-heptose = an L-alpha-D-Hep-(1-&gt;3)-L-alpha-D-Hep-(1-&gt;5)-[alpha-Kdo-(2-&gt;4)]-alpha-Kdo-(2-&gt;6)-lipid A + ADP + H(+)</text>
        <dbReference type="Rhea" id="RHEA:74071"/>
        <dbReference type="ChEBI" id="CHEBI:15378"/>
        <dbReference type="ChEBI" id="CHEBI:61506"/>
        <dbReference type="ChEBI" id="CHEBI:193068"/>
        <dbReference type="ChEBI" id="CHEBI:193069"/>
        <dbReference type="ChEBI" id="CHEBI:456216"/>
        <dbReference type="EC" id="2.4.99.24"/>
    </reaction>
</comment>
<comment type="caution">
    <text evidence="6">The sequence shown here is derived from an EMBL/GenBank/DDBJ whole genome shotgun (WGS) entry which is preliminary data.</text>
</comment>
<dbReference type="InterPro" id="IPR051199">
    <property type="entry name" value="LPS_LOS_Heptosyltrfase"/>
</dbReference>
<evidence type="ECO:0000313" key="6">
    <source>
        <dbReference type="EMBL" id="MFK7161402.1"/>
    </source>
</evidence>
<dbReference type="InterPro" id="IPR011910">
    <property type="entry name" value="RfaF"/>
</dbReference>
<proteinExistence type="inferred from homology"/>
<dbReference type="PANTHER" id="PTHR30160">
    <property type="entry name" value="TETRAACYLDISACCHARIDE 4'-KINASE-RELATED"/>
    <property type="match status" value="1"/>
</dbReference>
<dbReference type="PANTHER" id="PTHR30160:SF7">
    <property type="entry name" value="ADP-HEPTOSE--LPS HEPTOSYLTRANSFERASE 2"/>
    <property type="match status" value="1"/>
</dbReference>
<keyword evidence="7" id="KW-1185">Reference proteome</keyword>
<dbReference type="NCBIfam" id="TIGR02195">
    <property type="entry name" value="heptsyl_trn_II"/>
    <property type="match status" value="1"/>
</dbReference>
<dbReference type="Proteomes" id="UP001621714">
    <property type="component" value="Unassembled WGS sequence"/>
</dbReference>
<dbReference type="Pfam" id="PF01075">
    <property type="entry name" value="Glyco_transf_9"/>
    <property type="match status" value="1"/>
</dbReference>
<evidence type="ECO:0000256" key="5">
    <source>
        <dbReference type="ARBA" id="ARBA00047503"/>
    </source>
</evidence>